<accession>A0ABW3T9Q1</accession>
<sequence length="284" mass="32072">MAETKQHLELKQLVAAVGESEGWTATLEASETTLTGKRWIADVLLERDGRRVAVEVQWSPQSHEAYIRRQDVYAASGVEVVWMHRTNKLRPSAQVMEGRVHETAEGRYEVFLEGYPGQTLPAADFVKAALNGSIKFGFSSSDPINVYVLQAEAECWHRECDGVYKMIPMLGITIGNPKYSDPMALKLGISLSKIGRYPVAKEKLLKGLDDLGGWEHVKERYSRTMEESYLSCGCPKCGRILGDHFTIHYIYDAVPVAKYQATMETLFRDQEFDGPDETKMWVAW</sequence>
<dbReference type="EMBL" id="JBHTKR010000002">
    <property type="protein sequence ID" value="MFD1193944.1"/>
    <property type="molecule type" value="Genomic_DNA"/>
</dbReference>
<name>A0ABW3T9Q1_9RHOB</name>
<proteinExistence type="predicted"/>
<evidence type="ECO:0000313" key="3">
    <source>
        <dbReference type="Proteomes" id="UP001597151"/>
    </source>
</evidence>
<feature type="domain" description="Competence protein CoiA nuclease-like" evidence="1">
    <location>
        <begin position="3"/>
        <end position="93"/>
    </location>
</feature>
<dbReference type="RefSeq" id="WP_380789292.1">
    <property type="nucleotide sequence ID" value="NZ_JBHTKR010000002.1"/>
</dbReference>
<dbReference type="Proteomes" id="UP001597151">
    <property type="component" value="Unassembled WGS sequence"/>
</dbReference>
<evidence type="ECO:0000313" key="2">
    <source>
        <dbReference type="EMBL" id="MFD1193944.1"/>
    </source>
</evidence>
<reference evidence="3" key="1">
    <citation type="journal article" date="2019" name="Int. J. Syst. Evol. Microbiol.">
        <title>The Global Catalogue of Microorganisms (GCM) 10K type strain sequencing project: providing services to taxonomists for standard genome sequencing and annotation.</title>
        <authorList>
            <consortium name="The Broad Institute Genomics Platform"/>
            <consortium name="The Broad Institute Genome Sequencing Center for Infectious Disease"/>
            <person name="Wu L."/>
            <person name="Ma J."/>
        </authorList>
    </citation>
    <scope>NUCLEOTIDE SEQUENCE [LARGE SCALE GENOMIC DNA]</scope>
    <source>
        <strain evidence="3">CCUG 55328</strain>
    </source>
</reference>
<organism evidence="2 3">
    <name type="scientific">Seohaeicola saemankumensis</name>
    <dbReference type="NCBI Taxonomy" id="481181"/>
    <lineage>
        <taxon>Bacteria</taxon>
        <taxon>Pseudomonadati</taxon>
        <taxon>Pseudomonadota</taxon>
        <taxon>Alphaproteobacteria</taxon>
        <taxon>Rhodobacterales</taxon>
        <taxon>Roseobacteraceae</taxon>
        <taxon>Seohaeicola</taxon>
    </lineage>
</organism>
<dbReference type="Pfam" id="PF06054">
    <property type="entry name" value="CoiA_nuc"/>
    <property type="match status" value="1"/>
</dbReference>
<comment type="caution">
    <text evidence="2">The sequence shown here is derived from an EMBL/GenBank/DDBJ whole genome shotgun (WGS) entry which is preliminary data.</text>
</comment>
<dbReference type="InterPro" id="IPR010330">
    <property type="entry name" value="CoiA_nuc"/>
</dbReference>
<evidence type="ECO:0000259" key="1">
    <source>
        <dbReference type="Pfam" id="PF06054"/>
    </source>
</evidence>
<keyword evidence="3" id="KW-1185">Reference proteome</keyword>
<protein>
    <recommendedName>
        <fullName evidence="1">Competence protein CoiA nuclease-like domain-containing protein</fullName>
    </recommendedName>
</protein>
<gene>
    <name evidence="2" type="ORF">ACFQ3C_04620</name>
</gene>